<feature type="compositionally biased region" description="Gly residues" evidence="1">
    <location>
        <begin position="31"/>
        <end position="57"/>
    </location>
</feature>
<feature type="region of interest" description="Disordered" evidence="1">
    <location>
        <begin position="26"/>
        <end position="57"/>
    </location>
</feature>
<dbReference type="Proteomes" id="UP001313282">
    <property type="component" value="Unassembled WGS sequence"/>
</dbReference>
<protein>
    <submittedName>
        <fullName evidence="2">Uncharacterized protein</fullName>
    </submittedName>
</protein>
<proteinExistence type="predicted"/>
<evidence type="ECO:0000256" key="1">
    <source>
        <dbReference type="SAM" id="MobiDB-lite"/>
    </source>
</evidence>
<sequence length="94" mass="9974">MANGRQRVLLVNDHRFPNGRPTAWVPAEALGGSGSRSGSGSGSGRVGGGVEGGVEGGGEGEVKVRMMVRVRTWEEGMMLISGVGWEWCYYGGFW</sequence>
<reference evidence="2 3" key="1">
    <citation type="submission" date="2019-10" db="EMBL/GenBank/DDBJ databases">
        <authorList>
            <person name="Palmer J.M."/>
        </authorList>
    </citation>
    <scope>NUCLEOTIDE SEQUENCE [LARGE SCALE GENOMIC DNA]</scope>
    <source>
        <strain evidence="2 3">TWF718</strain>
    </source>
</reference>
<comment type="caution">
    <text evidence="2">The sequence shown here is derived from an EMBL/GenBank/DDBJ whole genome shotgun (WGS) entry which is preliminary data.</text>
</comment>
<organism evidence="2 3">
    <name type="scientific">Orbilia javanica</name>
    <dbReference type="NCBI Taxonomy" id="47235"/>
    <lineage>
        <taxon>Eukaryota</taxon>
        <taxon>Fungi</taxon>
        <taxon>Dikarya</taxon>
        <taxon>Ascomycota</taxon>
        <taxon>Pezizomycotina</taxon>
        <taxon>Orbiliomycetes</taxon>
        <taxon>Orbiliales</taxon>
        <taxon>Orbiliaceae</taxon>
        <taxon>Orbilia</taxon>
    </lineage>
</organism>
<gene>
    <name evidence="2" type="ORF">TWF718_005545</name>
</gene>
<accession>A0AAN8RIX4</accession>
<evidence type="ECO:0000313" key="3">
    <source>
        <dbReference type="Proteomes" id="UP001313282"/>
    </source>
</evidence>
<name>A0AAN8RIX4_9PEZI</name>
<evidence type="ECO:0000313" key="2">
    <source>
        <dbReference type="EMBL" id="KAK6347709.1"/>
    </source>
</evidence>
<dbReference type="AlphaFoldDB" id="A0AAN8RIX4"/>
<dbReference type="EMBL" id="JAVHNR010000003">
    <property type="protein sequence ID" value="KAK6347709.1"/>
    <property type="molecule type" value="Genomic_DNA"/>
</dbReference>
<keyword evidence="3" id="KW-1185">Reference proteome</keyword>